<organism evidence="4 5">
    <name type="scientific">Streptomyces sparsogenes DSM 40356</name>
    <dbReference type="NCBI Taxonomy" id="1331668"/>
    <lineage>
        <taxon>Bacteria</taxon>
        <taxon>Bacillati</taxon>
        <taxon>Actinomycetota</taxon>
        <taxon>Actinomycetes</taxon>
        <taxon>Kitasatosporales</taxon>
        <taxon>Streptomycetaceae</taxon>
        <taxon>Streptomyces</taxon>
    </lineage>
</organism>
<dbReference type="PROSITE" id="PS00012">
    <property type="entry name" value="PHOSPHOPANTETHEINE"/>
    <property type="match status" value="1"/>
</dbReference>
<dbReference type="Proteomes" id="UP000186168">
    <property type="component" value="Unassembled WGS sequence"/>
</dbReference>
<dbReference type="Pfam" id="PF00550">
    <property type="entry name" value="PP-binding"/>
    <property type="match status" value="1"/>
</dbReference>
<dbReference type="GeneID" id="96741863"/>
<accession>A0A1R1SI11</accession>
<dbReference type="EMBL" id="ASQP01000259">
    <property type="protein sequence ID" value="OMI37910.1"/>
    <property type="molecule type" value="Genomic_DNA"/>
</dbReference>
<dbReference type="PROSITE" id="PS50075">
    <property type="entry name" value="CARRIER"/>
    <property type="match status" value="1"/>
</dbReference>
<dbReference type="Gene3D" id="1.10.1200.10">
    <property type="entry name" value="ACP-like"/>
    <property type="match status" value="1"/>
</dbReference>
<dbReference type="InterPro" id="IPR006162">
    <property type="entry name" value="Ppantetheine_attach_site"/>
</dbReference>
<evidence type="ECO:0000259" key="3">
    <source>
        <dbReference type="PROSITE" id="PS50075"/>
    </source>
</evidence>
<keyword evidence="5" id="KW-1185">Reference proteome</keyword>
<keyword evidence="2" id="KW-0597">Phosphoprotein</keyword>
<evidence type="ECO:0000256" key="1">
    <source>
        <dbReference type="ARBA" id="ARBA00022450"/>
    </source>
</evidence>
<dbReference type="STRING" id="67365.GCA_001704635_03677"/>
<gene>
    <name evidence="4" type="ORF">SPAR_18638</name>
</gene>
<dbReference type="InterPro" id="IPR036736">
    <property type="entry name" value="ACP-like_sf"/>
</dbReference>
<evidence type="ECO:0000256" key="2">
    <source>
        <dbReference type="ARBA" id="ARBA00022553"/>
    </source>
</evidence>
<dbReference type="RefSeq" id="WP_065958759.1">
    <property type="nucleotide sequence ID" value="NZ_ASQP01000259.1"/>
</dbReference>
<name>A0A1R1SI11_9ACTN</name>
<protein>
    <recommendedName>
        <fullName evidence="3">Carrier domain-containing protein</fullName>
    </recommendedName>
</protein>
<dbReference type="SUPFAM" id="SSF47336">
    <property type="entry name" value="ACP-like"/>
    <property type="match status" value="1"/>
</dbReference>
<dbReference type="InterPro" id="IPR009081">
    <property type="entry name" value="PP-bd_ACP"/>
</dbReference>
<proteinExistence type="predicted"/>
<sequence length="90" mass="9348">MTTAAVTEEEALRIVARAAAEVDPRLADRTFTMADDIGEIGLDSVATLELIVSIEDQTGIGFDDDVLFGVNTVGDVVGLIRSGAPAGREG</sequence>
<feature type="domain" description="Carrier" evidence="3">
    <location>
        <begin position="9"/>
        <end position="84"/>
    </location>
</feature>
<evidence type="ECO:0000313" key="4">
    <source>
        <dbReference type="EMBL" id="OMI37910.1"/>
    </source>
</evidence>
<dbReference type="AlphaFoldDB" id="A0A1R1SI11"/>
<reference evidence="4 5" key="1">
    <citation type="submission" date="2013-05" db="EMBL/GenBank/DDBJ databases">
        <title>Genome sequence of Streptomyces sparsogenes DSM 40356.</title>
        <authorList>
            <person name="Coyne S."/>
            <person name="Seebeck F.P."/>
        </authorList>
    </citation>
    <scope>NUCLEOTIDE SEQUENCE [LARGE SCALE GENOMIC DNA]</scope>
    <source>
        <strain evidence="4 5">DSM 40356</strain>
    </source>
</reference>
<comment type="caution">
    <text evidence="4">The sequence shown here is derived from an EMBL/GenBank/DDBJ whole genome shotgun (WGS) entry which is preliminary data.</text>
</comment>
<evidence type="ECO:0000313" key="5">
    <source>
        <dbReference type="Proteomes" id="UP000186168"/>
    </source>
</evidence>
<keyword evidence="1" id="KW-0596">Phosphopantetheine</keyword>